<dbReference type="EMBL" id="JAAYQL010000065">
    <property type="protein sequence ID" value="NLK33325.1"/>
    <property type="molecule type" value="Genomic_DNA"/>
</dbReference>
<dbReference type="Proteomes" id="UP000585579">
    <property type="component" value="Unassembled WGS sequence"/>
</dbReference>
<dbReference type="Proteomes" id="UP000053087">
    <property type="component" value="Chromosome"/>
</dbReference>
<evidence type="ECO:0000313" key="1">
    <source>
        <dbReference type="EMBL" id="AYK16016.1"/>
    </source>
</evidence>
<accession>A0A660HV59</accession>
<proteinExistence type="predicted"/>
<evidence type="ECO:0000313" key="2">
    <source>
        <dbReference type="EMBL" id="NLK33325.1"/>
    </source>
</evidence>
<dbReference type="GeneID" id="53689081"/>
<evidence type="ECO:0000313" key="3">
    <source>
        <dbReference type="Proteomes" id="UP000053087"/>
    </source>
</evidence>
<gene>
    <name evidence="1" type="ORF">AOB57_013210</name>
    <name evidence="2" type="ORF">GX302_11010</name>
</gene>
<keyword evidence="3" id="KW-1185">Reference proteome</keyword>
<dbReference type="AlphaFoldDB" id="A0A660HV59"/>
<dbReference type="EMBL" id="CP032683">
    <property type="protein sequence ID" value="AYK16016.1"/>
    <property type="molecule type" value="Genomic_DNA"/>
</dbReference>
<dbReference type="OrthoDB" id="381382at2157"/>
<dbReference type="RefSeq" id="WP_054297721.1">
    <property type="nucleotide sequence ID" value="NZ_CP032683.1"/>
</dbReference>
<sequence>MSRKPKTLAVSPAFAIASSNSLSRDLASRIPRIEKGIEKEVKNKLPALIQKEREISTLIIPEIRLRIPLDPEKLLILFPPA</sequence>
<reference evidence="1 3" key="1">
    <citation type="journal article" date="2016" name="Int. J. Syst. Evol. Microbiol.">
        <title>Methanosarcina flavescens sp. nov., a methanogenic archaeon isolated from a full-scale anaerobic digester.</title>
        <authorList>
            <person name="Kern T."/>
            <person name="Fischer M.A."/>
            <person name="Deppenmeier U."/>
            <person name="Schmitz R.A."/>
            <person name="Rother M."/>
        </authorList>
    </citation>
    <scope>NUCLEOTIDE SEQUENCE [LARGE SCALE GENOMIC DNA]</scope>
    <source>
        <strain evidence="1 3">E03.2</strain>
    </source>
</reference>
<protein>
    <submittedName>
        <fullName evidence="1">Uncharacterized protein</fullName>
    </submittedName>
</protein>
<reference evidence="1" key="2">
    <citation type="submission" date="2018-10" db="EMBL/GenBank/DDBJ databases">
        <authorList>
            <person name="Fischer M.A."/>
            <person name="Kern T."/>
            <person name="Deppenmeier U."/>
            <person name="Schmitz R.A."/>
            <person name="Rother M."/>
        </authorList>
    </citation>
    <scope>NUCLEOTIDE SEQUENCE</scope>
    <source>
        <strain evidence="1">E03.2</strain>
    </source>
</reference>
<evidence type="ECO:0000313" key="4">
    <source>
        <dbReference type="Proteomes" id="UP000585579"/>
    </source>
</evidence>
<reference evidence="2 4" key="3">
    <citation type="journal article" date="2020" name="Biotechnol. Biofuels">
        <title>New insights from the biogas microbiome by comprehensive genome-resolved metagenomics of nearly 1600 species originating from multiple anaerobic digesters.</title>
        <authorList>
            <person name="Campanaro S."/>
            <person name="Treu L."/>
            <person name="Rodriguez-R L.M."/>
            <person name="Kovalovszki A."/>
            <person name="Ziels R.M."/>
            <person name="Maus I."/>
            <person name="Zhu X."/>
            <person name="Kougias P.G."/>
            <person name="Basile A."/>
            <person name="Luo G."/>
            <person name="Schluter A."/>
            <person name="Konstantinidis K.T."/>
            <person name="Angelidaki I."/>
        </authorList>
    </citation>
    <scope>NUCLEOTIDE SEQUENCE [LARGE SCALE GENOMIC DNA]</scope>
    <source>
        <strain evidence="2">AS22ysBPME_46</strain>
    </source>
</reference>
<name>A0A660HV59_9EURY</name>
<organism evidence="1 3">
    <name type="scientific">Methanosarcina flavescens</name>
    <dbReference type="NCBI Taxonomy" id="1715806"/>
    <lineage>
        <taxon>Archaea</taxon>
        <taxon>Methanobacteriati</taxon>
        <taxon>Methanobacteriota</taxon>
        <taxon>Stenosarchaea group</taxon>
        <taxon>Methanomicrobia</taxon>
        <taxon>Methanosarcinales</taxon>
        <taxon>Methanosarcinaceae</taxon>
        <taxon>Methanosarcina</taxon>
    </lineage>
</organism>
<dbReference type="KEGG" id="mfz:AOB57_013210"/>